<keyword evidence="6" id="KW-1185">Reference proteome</keyword>
<evidence type="ECO:0000259" key="4">
    <source>
        <dbReference type="PROSITE" id="PS50995"/>
    </source>
</evidence>
<proteinExistence type="predicted"/>
<dbReference type="EMBL" id="BAAAHP010000111">
    <property type="protein sequence ID" value="GAA0943374.1"/>
    <property type="molecule type" value="Genomic_DNA"/>
</dbReference>
<reference evidence="5 6" key="1">
    <citation type="journal article" date="2019" name="Int. J. Syst. Evol. Microbiol.">
        <title>The Global Catalogue of Microorganisms (GCM) 10K type strain sequencing project: providing services to taxonomists for standard genome sequencing and annotation.</title>
        <authorList>
            <consortium name="The Broad Institute Genomics Platform"/>
            <consortium name="The Broad Institute Genome Sequencing Center for Infectious Disease"/>
            <person name="Wu L."/>
            <person name="Ma J."/>
        </authorList>
    </citation>
    <scope>NUCLEOTIDE SEQUENCE [LARGE SCALE GENOMIC DNA]</scope>
    <source>
        <strain evidence="5 6">JCM 11117</strain>
    </source>
</reference>
<dbReference type="InterPro" id="IPR036390">
    <property type="entry name" value="WH_DNA-bd_sf"/>
</dbReference>
<sequence>MFEVGPLSSAIFRLARLHKSIAARLLRESGLHPGQELVLMTLWRDGPQRQVDLVRTLDSDAPTMARSIARLEKAGLVRRSPSPSDGRAVIVEATEASLPLREKVEQAWATLERLTVDGLSPQRTSEALALLTELEAGLQAAAEQAHLDGH</sequence>
<evidence type="ECO:0000313" key="5">
    <source>
        <dbReference type="EMBL" id="GAA0943374.1"/>
    </source>
</evidence>
<dbReference type="SUPFAM" id="SSF46785">
    <property type="entry name" value="Winged helix' DNA-binding domain"/>
    <property type="match status" value="1"/>
</dbReference>
<dbReference type="InterPro" id="IPR036388">
    <property type="entry name" value="WH-like_DNA-bd_sf"/>
</dbReference>
<gene>
    <name evidence="5" type="ORF">GCM10009559_40210</name>
</gene>
<dbReference type="SMART" id="SM00347">
    <property type="entry name" value="HTH_MARR"/>
    <property type="match status" value="1"/>
</dbReference>
<evidence type="ECO:0000313" key="6">
    <source>
        <dbReference type="Proteomes" id="UP001499967"/>
    </source>
</evidence>
<dbReference type="InterPro" id="IPR023187">
    <property type="entry name" value="Tscrpt_reg_MarR-type_CS"/>
</dbReference>
<feature type="domain" description="HTH marR-type" evidence="4">
    <location>
        <begin position="4"/>
        <end position="136"/>
    </location>
</feature>
<protein>
    <recommendedName>
        <fullName evidence="4">HTH marR-type domain-containing protein</fullName>
    </recommendedName>
</protein>
<dbReference type="Pfam" id="PF01047">
    <property type="entry name" value="MarR"/>
    <property type="match status" value="1"/>
</dbReference>
<dbReference type="Gene3D" id="1.10.10.10">
    <property type="entry name" value="Winged helix-like DNA-binding domain superfamily/Winged helix DNA-binding domain"/>
    <property type="match status" value="1"/>
</dbReference>
<dbReference type="InterPro" id="IPR000835">
    <property type="entry name" value="HTH_MarR-typ"/>
</dbReference>
<keyword evidence="3" id="KW-0804">Transcription</keyword>
<accession>A0ABN1QJ11</accession>
<dbReference type="InterPro" id="IPR039422">
    <property type="entry name" value="MarR/SlyA-like"/>
</dbReference>
<evidence type="ECO:0000256" key="1">
    <source>
        <dbReference type="ARBA" id="ARBA00023015"/>
    </source>
</evidence>
<keyword evidence="1" id="KW-0805">Transcription regulation</keyword>
<dbReference type="PANTHER" id="PTHR33164">
    <property type="entry name" value="TRANSCRIPTIONAL REGULATOR, MARR FAMILY"/>
    <property type="match status" value="1"/>
</dbReference>
<dbReference type="Proteomes" id="UP001499967">
    <property type="component" value="Unassembled WGS sequence"/>
</dbReference>
<dbReference type="PANTHER" id="PTHR33164:SF104">
    <property type="entry name" value="TRANSCRIPTIONAL REGULATORY PROTEIN"/>
    <property type="match status" value="1"/>
</dbReference>
<evidence type="ECO:0000256" key="2">
    <source>
        <dbReference type="ARBA" id="ARBA00023125"/>
    </source>
</evidence>
<dbReference type="PROSITE" id="PS50995">
    <property type="entry name" value="HTH_MARR_2"/>
    <property type="match status" value="1"/>
</dbReference>
<dbReference type="PROSITE" id="PS01117">
    <property type="entry name" value="HTH_MARR_1"/>
    <property type="match status" value="1"/>
</dbReference>
<dbReference type="PRINTS" id="PR00598">
    <property type="entry name" value="HTHMARR"/>
</dbReference>
<comment type="caution">
    <text evidence="5">The sequence shown here is derived from an EMBL/GenBank/DDBJ whole genome shotgun (WGS) entry which is preliminary data.</text>
</comment>
<name>A0ABN1QJ11_9PSEU</name>
<organism evidence="5 6">
    <name type="scientific">Pseudonocardia zijingensis</name>
    <dbReference type="NCBI Taxonomy" id="153376"/>
    <lineage>
        <taxon>Bacteria</taxon>
        <taxon>Bacillati</taxon>
        <taxon>Actinomycetota</taxon>
        <taxon>Actinomycetes</taxon>
        <taxon>Pseudonocardiales</taxon>
        <taxon>Pseudonocardiaceae</taxon>
        <taxon>Pseudonocardia</taxon>
    </lineage>
</organism>
<evidence type="ECO:0000256" key="3">
    <source>
        <dbReference type="ARBA" id="ARBA00023163"/>
    </source>
</evidence>
<keyword evidence="2" id="KW-0238">DNA-binding</keyword>